<evidence type="ECO:0000256" key="2">
    <source>
        <dbReference type="SAM" id="MobiDB-lite"/>
    </source>
</evidence>
<comment type="caution">
    <text evidence="3">The sequence shown here is derived from an EMBL/GenBank/DDBJ whole genome shotgun (WGS) entry which is preliminary data.</text>
</comment>
<dbReference type="Gene3D" id="2.40.260.10">
    <property type="entry name" value="Sortase"/>
    <property type="match status" value="1"/>
</dbReference>
<feature type="compositionally biased region" description="Polar residues" evidence="2">
    <location>
        <begin position="18"/>
        <end position="28"/>
    </location>
</feature>
<dbReference type="CDD" id="cd05829">
    <property type="entry name" value="Sortase_F"/>
    <property type="match status" value="1"/>
</dbReference>
<dbReference type="SUPFAM" id="SSF63817">
    <property type="entry name" value="Sortase"/>
    <property type="match status" value="1"/>
</dbReference>
<name>A0A652KXY7_9ACTN</name>
<proteinExistence type="predicted"/>
<dbReference type="InterPro" id="IPR042001">
    <property type="entry name" value="Sortase_F"/>
</dbReference>
<sequence length="216" mass="22679">MTLCVTFSLVTGVVWASSDSPEDASSVTAARGNDAAGGGAPPFRRAPHTPQKAVPASHAPLVHSRPVKVSIPAIFIEAPVTGLALDKKGRLGAPPLSKPKLVGWYGKGPSPGEAGTSLLVGHRDTATGPAIFLNLNALRKGDTVKVARADKRTAVFTVDEVKTYTKDKFPDDKVYGPTGRPELRLLTCGGRFDKKNGYSANVVVFAHLTSLKKKAA</sequence>
<dbReference type="Pfam" id="PF04203">
    <property type="entry name" value="Sortase"/>
    <property type="match status" value="1"/>
</dbReference>
<evidence type="ECO:0000256" key="1">
    <source>
        <dbReference type="ARBA" id="ARBA00022801"/>
    </source>
</evidence>
<dbReference type="InterPro" id="IPR023365">
    <property type="entry name" value="Sortase_dom-sf"/>
</dbReference>
<accession>A0A652KXY7</accession>
<evidence type="ECO:0000313" key="3">
    <source>
        <dbReference type="EMBL" id="TXS28466.1"/>
    </source>
</evidence>
<dbReference type="InterPro" id="IPR005754">
    <property type="entry name" value="Sortase"/>
</dbReference>
<organism evidence="3">
    <name type="scientific">Streptomyces sp. gb1(2016)</name>
    <dbReference type="NCBI Taxonomy" id="1828321"/>
    <lineage>
        <taxon>Bacteria</taxon>
        <taxon>Bacillati</taxon>
        <taxon>Actinomycetota</taxon>
        <taxon>Actinomycetes</taxon>
        <taxon>Kitasatosporales</taxon>
        <taxon>Streptomycetaceae</taxon>
        <taxon>Streptomyces</taxon>
    </lineage>
</organism>
<feature type="region of interest" description="Disordered" evidence="2">
    <location>
        <begin position="18"/>
        <end position="59"/>
    </location>
</feature>
<gene>
    <name evidence="3" type="ORF">EAO74_18790</name>
</gene>
<dbReference type="AlphaFoldDB" id="A0A652KXY7"/>
<reference evidence="3" key="1">
    <citation type="submission" date="2018-10" db="EMBL/GenBank/DDBJ databases">
        <authorList>
            <person name="Hariharan J."/>
            <person name="Choudoir M.J."/>
            <person name="Diebold P."/>
            <person name="Panke-Buisse K."/>
            <person name="Campbell A.N."/>
            <person name="Buckley D.H."/>
        </authorList>
    </citation>
    <scope>NUCLEOTIDE SEQUENCE</scope>
    <source>
        <strain evidence="3">Gb1</strain>
    </source>
</reference>
<keyword evidence="1" id="KW-0378">Hydrolase</keyword>
<protein>
    <submittedName>
        <fullName evidence="3">Class F sortase</fullName>
    </submittedName>
</protein>
<dbReference type="NCBIfam" id="NF033748">
    <property type="entry name" value="class_F_sortase"/>
    <property type="match status" value="1"/>
</dbReference>
<dbReference type="GO" id="GO:0016787">
    <property type="term" value="F:hydrolase activity"/>
    <property type="evidence" value="ECO:0007669"/>
    <property type="project" value="UniProtKB-KW"/>
</dbReference>
<dbReference type="EMBL" id="RDBM01000035">
    <property type="protein sequence ID" value="TXS28466.1"/>
    <property type="molecule type" value="Genomic_DNA"/>
</dbReference>